<sequence length="474" mass="53163">MTQPRRSTASMSFTFTETAAESSEQLTTMPQIMSENMPRSYVTTAPSWTPDNYHSFRGPTPVHHQHQMSSPANFAPVNPEHRRSSQPYHPQRQPSGNFYQHTDMSSSVPQNLHHPPPQGLHSHYSVGNMVGHGDMVGQQGYSPRAQSFSSQAGERLDNIQGRQMEYPTRPYSVPNDQPPSFSHDQRRPSIDVSAVPRFTEHPFNPTATANGGLLDPNSPMVSPTELRPDPMRISDILSTGEGNNTPTSSENRAGDIHHILKIRQQPTAARSCGFGERDRRVIDPPPIVQLSIESPRLSREEISKELRYPHYVMSCSILDETGSHDASFMPEEYRHQRRLMGLLVSSPFVGKDEHGEEGCFFCFPDLSCRTPGSFRLKFSLVRIDPLRAREIKNFPALVAARSDIFTVYTAKDFPGMQASTQLTKRLKEQGCIISIKKGNDRSKNARGHDDSSDGDQEDGEAATQGKRRRRSTRQ</sequence>
<dbReference type="InterPro" id="IPR038491">
    <property type="entry name" value="Velvet_dom_sf"/>
</dbReference>
<gene>
    <name evidence="8" type="ORF">BKA59DRAFT_155136</name>
</gene>
<dbReference type="GO" id="GO:0005634">
    <property type="term" value="C:nucleus"/>
    <property type="evidence" value="ECO:0007669"/>
    <property type="project" value="UniProtKB-SubCell"/>
</dbReference>
<feature type="domain" description="Velvet" evidence="7">
    <location>
        <begin position="253"/>
        <end position="436"/>
    </location>
</feature>
<dbReference type="PANTHER" id="PTHR33572:SF17">
    <property type="entry name" value="SEXUAL DEVELOPMENT REGULATOR VELC"/>
    <property type="match status" value="1"/>
</dbReference>
<accession>A0A8K0S226</accession>
<keyword evidence="2" id="KW-0749">Sporulation</keyword>
<feature type="compositionally biased region" description="Polar residues" evidence="6">
    <location>
        <begin position="139"/>
        <end position="152"/>
    </location>
</feature>
<comment type="subcellular location">
    <subcellularLocation>
        <location evidence="1">Nucleus</location>
    </subcellularLocation>
</comment>
<feature type="compositionally biased region" description="Basic residues" evidence="6">
    <location>
        <begin position="465"/>
        <end position="474"/>
    </location>
</feature>
<dbReference type="PROSITE" id="PS51821">
    <property type="entry name" value="VELVET"/>
    <property type="match status" value="1"/>
</dbReference>
<evidence type="ECO:0000256" key="1">
    <source>
        <dbReference type="ARBA" id="ARBA00004123"/>
    </source>
</evidence>
<evidence type="ECO:0000256" key="6">
    <source>
        <dbReference type="SAM" id="MobiDB-lite"/>
    </source>
</evidence>
<dbReference type="InterPro" id="IPR037525">
    <property type="entry name" value="Velvet_dom"/>
</dbReference>
<evidence type="ECO:0000256" key="4">
    <source>
        <dbReference type="ARBA" id="ARBA00023163"/>
    </source>
</evidence>
<name>A0A8K0S226_9HYPO</name>
<reference evidence="8" key="1">
    <citation type="journal article" date="2021" name="Nat. Commun.">
        <title>Genetic determinants of endophytism in the Arabidopsis root mycobiome.</title>
        <authorList>
            <person name="Mesny F."/>
            <person name="Miyauchi S."/>
            <person name="Thiergart T."/>
            <person name="Pickel B."/>
            <person name="Atanasova L."/>
            <person name="Karlsson M."/>
            <person name="Huettel B."/>
            <person name="Barry K.W."/>
            <person name="Haridas S."/>
            <person name="Chen C."/>
            <person name="Bauer D."/>
            <person name="Andreopoulos W."/>
            <person name="Pangilinan J."/>
            <person name="LaButti K."/>
            <person name="Riley R."/>
            <person name="Lipzen A."/>
            <person name="Clum A."/>
            <person name="Drula E."/>
            <person name="Henrissat B."/>
            <person name="Kohler A."/>
            <person name="Grigoriev I.V."/>
            <person name="Martin F.M."/>
            <person name="Hacquard S."/>
        </authorList>
    </citation>
    <scope>NUCLEOTIDE SEQUENCE</scope>
    <source>
        <strain evidence="8">MPI-SDFR-AT-0068</strain>
    </source>
</reference>
<dbReference type="Gene3D" id="2.60.40.3960">
    <property type="entry name" value="Velvet domain"/>
    <property type="match status" value="1"/>
</dbReference>
<dbReference type="OrthoDB" id="3056235at2759"/>
<evidence type="ECO:0000313" key="8">
    <source>
        <dbReference type="EMBL" id="KAH7252283.1"/>
    </source>
</evidence>
<evidence type="ECO:0000256" key="3">
    <source>
        <dbReference type="ARBA" id="ARBA00023015"/>
    </source>
</evidence>
<keyword evidence="4" id="KW-0804">Transcription</keyword>
<proteinExistence type="predicted"/>
<protein>
    <submittedName>
        <fullName evidence="8">Velvet factor-domain-containing protein</fullName>
    </submittedName>
</protein>
<keyword evidence="5" id="KW-0539">Nucleus</keyword>
<comment type="caution">
    <text evidence="8">The sequence shown here is derived from an EMBL/GenBank/DDBJ whole genome shotgun (WGS) entry which is preliminary data.</text>
</comment>
<feature type="region of interest" description="Disordered" evidence="6">
    <location>
        <begin position="52"/>
        <end position="152"/>
    </location>
</feature>
<evidence type="ECO:0000259" key="7">
    <source>
        <dbReference type="PROSITE" id="PS51821"/>
    </source>
</evidence>
<feature type="compositionally biased region" description="Polar residues" evidence="6">
    <location>
        <begin position="85"/>
        <end position="110"/>
    </location>
</feature>
<dbReference type="EMBL" id="JAGPXF010000003">
    <property type="protein sequence ID" value="KAH7252283.1"/>
    <property type="molecule type" value="Genomic_DNA"/>
</dbReference>
<evidence type="ECO:0000256" key="2">
    <source>
        <dbReference type="ARBA" id="ARBA00022969"/>
    </source>
</evidence>
<dbReference type="GO" id="GO:0030435">
    <property type="term" value="P:sporulation resulting in formation of a cellular spore"/>
    <property type="evidence" value="ECO:0007669"/>
    <property type="project" value="UniProtKB-KW"/>
</dbReference>
<feature type="region of interest" description="Disordered" evidence="6">
    <location>
        <begin position="1"/>
        <end position="26"/>
    </location>
</feature>
<keyword evidence="9" id="KW-1185">Reference proteome</keyword>
<feature type="compositionally biased region" description="Basic and acidic residues" evidence="6">
    <location>
        <begin position="437"/>
        <end position="451"/>
    </location>
</feature>
<dbReference type="AlphaFoldDB" id="A0A8K0S226"/>
<evidence type="ECO:0000256" key="5">
    <source>
        <dbReference type="ARBA" id="ARBA00023242"/>
    </source>
</evidence>
<evidence type="ECO:0000313" key="9">
    <source>
        <dbReference type="Proteomes" id="UP000813427"/>
    </source>
</evidence>
<dbReference type="Pfam" id="PF11754">
    <property type="entry name" value="Velvet"/>
    <property type="match status" value="2"/>
</dbReference>
<dbReference type="InterPro" id="IPR021740">
    <property type="entry name" value="Velvet"/>
</dbReference>
<feature type="region of interest" description="Disordered" evidence="6">
    <location>
        <begin position="437"/>
        <end position="474"/>
    </location>
</feature>
<dbReference type="PANTHER" id="PTHR33572">
    <property type="entry name" value="SPORE DEVELOPMENT REGULATOR VOSA"/>
    <property type="match status" value="1"/>
</dbReference>
<keyword evidence="3" id="KW-0805">Transcription regulation</keyword>
<organism evidence="8 9">
    <name type="scientific">Fusarium tricinctum</name>
    <dbReference type="NCBI Taxonomy" id="61284"/>
    <lineage>
        <taxon>Eukaryota</taxon>
        <taxon>Fungi</taxon>
        <taxon>Dikarya</taxon>
        <taxon>Ascomycota</taxon>
        <taxon>Pezizomycotina</taxon>
        <taxon>Sordariomycetes</taxon>
        <taxon>Hypocreomycetidae</taxon>
        <taxon>Hypocreales</taxon>
        <taxon>Nectriaceae</taxon>
        <taxon>Fusarium</taxon>
        <taxon>Fusarium tricinctum species complex</taxon>
    </lineage>
</organism>
<dbReference type="Proteomes" id="UP000813427">
    <property type="component" value="Unassembled WGS sequence"/>
</dbReference>